<dbReference type="InterPro" id="IPR001633">
    <property type="entry name" value="EAL_dom"/>
</dbReference>
<dbReference type="PANTHER" id="PTHR44757:SF2">
    <property type="entry name" value="BIOFILM ARCHITECTURE MAINTENANCE PROTEIN MBAA"/>
    <property type="match status" value="1"/>
</dbReference>
<gene>
    <name evidence="7" type="ORF">HNQ25_03210</name>
</gene>
<dbReference type="Pfam" id="PF00990">
    <property type="entry name" value="GGDEF"/>
    <property type="match status" value="1"/>
</dbReference>
<dbReference type="InterPro" id="IPR001610">
    <property type="entry name" value="PAC"/>
</dbReference>
<dbReference type="InterPro" id="IPR035965">
    <property type="entry name" value="PAS-like_dom_sf"/>
</dbReference>
<evidence type="ECO:0000259" key="6">
    <source>
        <dbReference type="PROSITE" id="PS50887"/>
    </source>
</evidence>
<dbReference type="InterPro" id="IPR000160">
    <property type="entry name" value="GGDEF_dom"/>
</dbReference>
<dbReference type="NCBIfam" id="NF045675">
    <property type="entry name" value="PhdiestaseDibA"/>
    <property type="match status" value="1"/>
</dbReference>
<feature type="transmembrane region" description="Helical" evidence="2">
    <location>
        <begin position="7"/>
        <end position="24"/>
    </location>
</feature>
<dbReference type="RefSeq" id="WP_179543681.1">
    <property type="nucleotide sequence ID" value="NZ_CP060009.1"/>
</dbReference>
<dbReference type="SMART" id="SM00267">
    <property type="entry name" value="GGDEF"/>
    <property type="match status" value="1"/>
</dbReference>
<dbReference type="InterPro" id="IPR013655">
    <property type="entry name" value="PAS_fold_3"/>
</dbReference>
<dbReference type="PROSITE" id="PS50112">
    <property type="entry name" value="PAS"/>
    <property type="match status" value="2"/>
</dbReference>
<feature type="domain" description="PAS" evidence="3">
    <location>
        <begin position="79"/>
        <end position="151"/>
    </location>
</feature>
<feature type="domain" description="GGDEF" evidence="6">
    <location>
        <begin position="359"/>
        <end position="492"/>
    </location>
</feature>
<dbReference type="SUPFAM" id="SSF55785">
    <property type="entry name" value="PYP-like sensor domain (PAS domain)"/>
    <property type="match status" value="2"/>
</dbReference>
<dbReference type="InterPro" id="IPR029787">
    <property type="entry name" value="Nucleotide_cyclase"/>
</dbReference>
<feature type="compositionally biased region" description="Polar residues" evidence="1">
    <location>
        <begin position="754"/>
        <end position="766"/>
    </location>
</feature>
<feature type="region of interest" description="Disordered" evidence="1">
    <location>
        <begin position="741"/>
        <end position="766"/>
    </location>
</feature>
<dbReference type="PANTHER" id="PTHR44757">
    <property type="entry name" value="DIGUANYLATE CYCLASE DGCP"/>
    <property type="match status" value="1"/>
</dbReference>
<reference evidence="7 8" key="1">
    <citation type="journal article" date="2020" name="Microbiol. Resour. Announc.">
        <title>Complete genome sequences of four natural Pseudomonas isolates that catabolize a wide range of aromatic compounds relevant to lignin valorization.</title>
        <authorList>
            <person name="Hatmaker E.A."/>
            <person name="Presley G."/>
            <person name="Cannon O."/>
            <person name="Guss A.M."/>
            <person name="Elkins J.G."/>
        </authorList>
    </citation>
    <scope>NUCLEOTIDE SEQUENCE [LARGE SCALE GENOMIC DNA]</scope>
    <source>
        <strain evidence="7 8">B10D7D</strain>
    </source>
</reference>
<dbReference type="Pfam" id="PF13426">
    <property type="entry name" value="PAS_9"/>
    <property type="match status" value="1"/>
</dbReference>
<feature type="domain" description="EAL" evidence="5">
    <location>
        <begin position="501"/>
        <end position="755"/>
    </location>
</feature>
<evidence type="ECO:0000313" key="8">
    <source>
        <dbReference type="Proteomes" id="UP000515254"/>
    </source>
</evidence>
<evidence type="ECO:0000256" key="2">
    <source>
        <dbReference type="SAM" id="Phobius"/>
    </source>
</evidence>
<dbReference type="SMART" id="SM00052">
    <property type="entry name" value="EAL"/>
    <property type="match status" value="1"/>
</dbReference>
<evidence type="ECO:0000259" key="3">
    <source>
        <dbReference type="PROSITE" id="PS50112"/>
    </source>
</evidence>
<dbReference type="InterPro" id="IPR000014">
    <property type="entry name" value="PAS"/>
</dbReference>
<feature type="domain" description="PAC" evidence="4">
    <location>
        <begin position="153"/>
        <end position="205"/>
    </location>
</feature>
<evidence type="ECO:0000256" key="1">
    <source>
        <dbReference type="SAM" id="MobiDB-lite"/>
    </source>
</evidence>
<dbReference type="CDD" id="cd00130">
    <property type="entry name" value="PAS"/>
    <property type="match status" value="2"/>
</dbReference>
<dbReference type="SUPFAM" id="SSF55073">
    <property type="entry name" value="Nucleotide cyclase"/>
    <property type="match status" value="1"/>
</dbReference>
<keyword evidence="2" id="KW-0812">Transmembrane</keyword>
<evidence type="ECO:0000313" key="7">
    <source>
        <dbReference type="EMBL" id="QNH01755.1"/>
    </source>
</evidence>
<proteinExistence type="predicted"/>
<dbReference type="Gene3D" id="3.30.70.270">
    <property type="match status" value="1"/>
</dbReference>
<protein>
    <submittedName>
        <fullName evidence="7">EAL domain-containing protein</fullName>
    </submittedName>
</protein>
<dbReference type="CDD" id="cd01948">
    <property type="entry name" value="EAL"/>
    <property type="match status" value="1"/>
</dbReference>
<feature type="domain" description="PAS" evidence="3">
    <location>
        <begin position="202"/>
        <end position="247"/>
    </location>
</feature>
<accession>A0ABX6SM11</accession>
<organism evidence="7 8">
    <name type="scientific">Pseudomonas sediminis</name>
    <dbReference type="NCBI Taxonomy" id="1691904"/>
    <lineage>
        <taxon>Bacteria</taxon>
        <taxon>Pseudomonadati</taxon>
        <taxon>Pseudomonadota</taxon>
        <taxon>Gammaproteobacteria</taxon>
        <taxon>Pseudomonadales</taxon>
        <taxon>Pseudomonadaceae</taxon>
        <taxon>Pseudomonas</taxon>
    </lineage>
</organism>
<dbReference type="PROSITE" id="PS50113">
    <property type="entry name" value="PAC"/>
    <property type="match status" value="2"/>
</dbReference>
<dbReference type="Pfam" id="PF08447">
    <property type="entry name" value="PAS_3"/>
    <property type="match status" value="1"/>
</dbReference>
<sequence length="766" mass="85578">MRIDTDALRLTLGYLLLACLWILLSDQLLTALGLSVAQLERLQSLKGLLFVALTSSLLYLVLHRHAQQHRRARLALAGNEERLRLALDATRDGLWDWDVTNRRVFFSEGYARLLGLTPQTLGSTREDWAARLHPDDVERALHALNAELSEQPYENIYRLRHADGSYRWIHSRGRLLRDEKGQPQRFIGIASDITQQRAIDDSLRQAAAVFDATQEGVLVTDAEQSIVHVNPAFSRITGYSSEEILGQHPSLLKSGRHDAAFYQSLWHALQNRGAWSGEVWNRRKSGEIYPQWQCIRVIHDEQGRVSHYVAVFSDITALKRSQRELDYLAHHDPLSNLPNRLLFTERVAHALERSKIEELRGAVLLIDLDHFKHINESLGHNVGDLLLKAVGERLQQVLPTGTTLARLGGDEFGLLSENCADAAQAAELAQSLLRSLETSFRLGGHELYIGASIGISLFPEDADSVEQILRNADSALFKAKSSGREGYAFYVQELTDYARQRVELASSLRHALDNDELRVYYQPLHDLRDGRQVGMEALVRWQHPQRGLVPPGEFIPIAEDNGMIGAIDAWVLEQACRQMMRWNAEGRALSFVAVNVSSRLFSRGELDMKVAQVLAETGLPPEQLELEVTESAIMEDPDAAQKLLISLRALGVRLAIDDFGTGYSSLARLKRLPVDKLKLDQSFVRGLPDDAEDAAIARAVIALGKSLGLKVLAEGIEQPAQADFLRELGCNYGQGYHFGRPQPVPVNPVDANTPGETQDSHPSTRN</sequence>
<dbReference type="NCBIfam" id="TIGR00254">
    <property type="entry name" value="GGDEF"/>
    <property type="match status" value="1"/>
</dbReference>
<dbReference type="Gene3D" id="3.30.450.20">
    <property type="entry name" value="PAS domain"/>
    <property type="match status" value="2"/>
</dbReference>
<dbReference type="Proteomes" id="UP000515254">
    <property type="component" value="Chromosome"/>
</dbReference>
<dbReference type="PROSITE" id="PS50883">
    <property type="entry name" value="EAL"/>
    <property type="match status" value="1"/>
</dbReference>
<dbReference type="SMART" id="SM00091">
    <property type="entry name" value="PAS"/>
    <property type="match status" value="2"/>
</dbReference>
<feature type="domain" description="PAC" evidence="4">
    <location>
        <begin position="275"/>
        <end position="327"/>
    </location>
</feature>
<dbReference type="CDD" id="cd01949">
    <property type="entry name" value="GGDEF"/>
    <property type="match status" value="1"/>
</dbReference>
<evidence type="ECO:0000259" key="4">
    <source>
        <dbReference type="PROSITE" id="PS50113"/>
    </source>
</evidence>
<keyword evidence="8" id="KW-1185">Reference proteome</keyword>
<dbReference type="InterPro" id="IPR035919">
    <property type="entry name" value="EAL_sf"/>
</dbReference>
<dbReference type="EMBL" id="CP060009">
    <property type="protein sequence ID" value="QNH01755.1"/>
    <property type="molecule type" value="Genomic_DNA"/>
</dbReference>
<keyword evidence="2" id="KW-1133">Transmembrane helix</keyword>
<name>A0ABX6SM11_9PSED</name>
<dbReference type="InterPro" id="IPR043128">
    <property type="entry name" value="Rev_trsase/Diguanyl_cyclase"/>
</dbReference>
<dbReference type="Gene3D" id="3.20.20.450">
    <property type="entry name" value="EAL domain"/>
    <property type="match status" value="1"/>
</dbReference>
<keyword evidence="2" id="KW-0472">Membrane</keyword>
<evidence type="ECO:0000259" key="5">
    <source>
        <dbReference type="PROSITE" id="PS50883"/>
    </source>
</evidence>
<dbReference type="PROSITE" id="PS50887">
    <property type="entry name" value="GGDEF"/>
    <property type="match status" value="1"/>
</dbReference>
<dbReference type="InterPro" id="IPR000700">
    <property type="entry name" value="PAS-assoc_C"/>
</dbReference>
<dbReference type="Pfam" id="PF00563">
    <property type="entry name" value="EAL"/>
    <property type="match status" value="1"/>
</dbReference>
<dbReference type="SUPFAM" id="SSF141868">
    <property type="entry name" value="EAL domain-like"/>
    <property type="match status" value="1"/>
</dbReference>
<dbReference type="SMART" id="SM00086">
    <property type="entry name" value="PAC"/>
    <property type="match status" value="2"/>
</dbReference>
<dbReference type="NCBIfam" id="TIGR00229">
    <property type="entry name" value="sensory_box"/>
    <property type="match status" value="2"/>
</dbReference>
<dbReference type="InterPro" id="IPR052155">
    <property type="entry name" value="Biofilm_reg_signaling"/>
</dbReference>